<keyword evidence="2" id="KW-1185">Reference proteome</keyword>
<dbReference type="EMBL" id="CP092864">
    <property type="protein sequence ID" value="UYV63795.1"/>
    <property type="molecule type" value="Genomic_DNA"/>
</dbReference>
<name>A0ABY6K962_9ARAC</name>
<evidence type="ECO:0000313" key="2">
    <source>
        <dbReference type="Proteomes" id="UP001235939"/>
    </source>
</evidence>
<sequence length="81" mass="9025">MPSEVGVNFADLILSRTSLNLSIISRQSKARAPAQSFNILAVRLFLLYQCLAERFVLITNICQEFETGRAIGLKRLVGLID</sequence>
<accession>A0ABY6K962</accession>
<evidence type="ECO:0000313" key="1">
    <source>
        <dbReference type="EMBL" id="UYV63795.1"/>
    </source>
</evidence>
<protein>
    <submittedName>
        <fullName evidence="1">Uncharacterized protein</fullName>
    </submittedName>
</protein>
<proteinExistence type="predicted"/>
<dbReference type="Proteomes" id="UP001235939">
    <property type="component" value="Chromosome 02"/>
</dbReference>
<gene>
    <name evidence="1" type="ORF">LAZ67_2005638</name>
</gene>
<organism evidence="1 2">
    <name type="scientific">Cordylochernes scorpioides</name>
    <dbReference type="NCBI Taxonomy" id="51811"/>
    <lineage>
        <taxon>Eukaryota</taxon>
        <taxon>Metazoa</taxon>
        <taxon>Ecdysozoa</taxon>
        <taxon>Arthropoda</taxon>
        <taxon>Chelicerata</taxon>
        <taxon>Arachnida</taxon>
        <taxon>Pseudoscorpiones</taxon>
        <taxon>Cheliferoidea</taxon>
        <taxon>Chernetidae</taxon>
        <taxon>Cordylochernes</taxon>
    </lineage>
</organism>
<reference evidence="1 2" key="1">
    <citation type="submission" date="2022-01" db="EMBL/GenBank/DDBJ databases">
        <title>A chromosomal length assembly of Cordylochernes scorpioides.</title>
        <authorList>
            <person name="Zeh D."/>
            <person name="Zeh J."/>
        </authorList>
    </citation>
    <scope>NUCLEOTIDE SEQUENCE [LARGE SCALE GENOMIC DNA]</scope>
    <source>
        <strain evidence="1">IN4F17</strain>
        <tissue evidence="1">Whole Body</tissue>
    </source>
</reference>